<dbReference type="InterPro" id="IPR027640">
    <property type="entry name" value="Kinesin-like_fam"/>
</dbReference>
<dbReference type="PRINTS" id="PR00380">
    <property type="entry name" value="KINESINHEAVY"/>
</dbReference>
<dbReference type="GO" id="GO:0003777">
    <property type="term" value="F:microtubule motor activity"/>
    <property type="evidence" value="ECO:0007669"/>
    <property type="project" value="InterPro"/>
</dbReference>
<dbReference type="PROSITE" id="PS00411">
    <property type="entry name" value="KINESIN_MOTOR_1"/>
    <property type="match status" value="1"/>
</dbReference>
<evidence type="ECO:0000256" key="6">
    <source>
        <dbReference type="PROSITE-ProRule" id="PRU00283"/>
    </source>
</evidence>
<reference evidence="10" key="1">
    <citation type="submission" date="2021-01" db="EMBL/GenBank/DDBJ databases">
        <authorList>
            <person name="Corre E."/>
            <person name="Pelletier E."/>
            <person name="Niang G."/>
            <person name="Scheremetjew M."/>
            <person name="Finn R."/>
            <person name="Kale V."/>
            <person name="Holt S."/>
            <person name="Cochrane G."/>
            <person name="Meng A."/>
            <person name="Brown T."/>
            <person name="Cohen L."/>
        </authorList>
    </citation>
    <scope>NUCLEOTIDE SEQUENCE</scope>
    <source>
        <strain evidence="10">B650</strain>
    </source>
</reference>
<dbReference type="EMBL" id="HBGY01011652">
    <property type="protein sequence ID" value="CAD9571016.1"/>
    <property type="molecule type" value="Transcribed_RNA"/>
</dbReference>
<dbReference type="InterPro" id="IPR036961">
    <property type="entry name" value="Kinesin_motor_dom_sf"/>
</dbReference>
<evidence type="ECO:0000256" key="8">
    <source>
        <dbReference type="SAM" id="MobiDB-lite"/>
    </source>
</evidence>
<organism evidence="10">
    <name type="scientific">Leptocylindrus danicus</name>
    <dbReference type="NCBI Taxonomy" id="163516"/>
    <lineage>
        <taxon>Eukaryota</taxon>
        <taxon>Sar</taxon>
        <taxon>Stramenopiles</taxon>
        <taxon>Ochrophyta</taxon>
        <taxon>Bacillariophyta</taxon>
        <taxon>Coscinodiscophyceae</taxon>
        <taxon>Chaetocerotophycidae</taxon>
        <taxon>Leptocylindrales</taxon>
        <taxon>Leptocylindraceae</taxon>
        <taxon>Leptocylindrus</taxon>
    </lineage>
</organism>
<evidence type="ECO:0000256" key="3">
    <source>
        <dbReference type="ARBA" id="ARBA00022840"/>
    </source>
</evidence>
<evidence type="ECO:0000256" key="7">
    <source>
        <dbReference type="RuleBase" id="RU000394"/>
    </source>
</evidence>
<accession>A0A7S2KAC4</accession>
<dbReference type="Pfam" id="PF00225">
    <property type="entry name" value="Kinesin"/>
    <property type="match status" value="1"/>
</dbReference>
<dbReference type="SMART" id="SM00129">
    <property type="entry name" value="KISc"/>
    <property type="match status" value="1"/>
</dbReference>
<evidence type="ECO:0000256" key="5">
    <source>
        <dbReference type="ARBA" id="ARBA00061030"/>
    </source>
</evidence>
<dbReference type="PANTHER" id="PTHR47971:SF20">
    <property type="entry name" value="KINESIN-LIKE PROTEIN KIF24"/>
    <property type="match status" value="1"/>
</dbReference>
<feature type="compositionally biased region" description="Polar residues" evidence="8">
    <location>
        <begin position="448"/>
        <end position="464"/>
    </location>
</feature>
<evidence type="ECO:0000313" key="10">
    <source>
        <dbReference type="EMBL" id="CAD9571016.1"/>
    </source>
</evidence>
<dbReference type="GO" id="GO:0005524">
    <property type="term" value="F:ATP binding"/>
    <property type="evidence" value="ECO:0007669"/>
    <property type="project" value="UniProtKB-UniRule"/>
</dbReference>
<dbReference type="CDD" id="cd01367">
    <property type="entry name" value="KISc_KIF2_like"/>
    <property type="match status" value="1"/>
</dbReference>
<evidence type="ECO:0000256" key="2">
    <source>
        <dbReference type="ARBA" id="ARBA00022741"/>
    </source>
</evidence>
<dbReference type="PANTHER" id="PTHR47971">
    <property type="entry name" value="KINESIN-RELATED PROTEIN 6"/>
    <property type="match status" value="1"/>
</dbReference>
<evidence type="ECO:0000259" key="9">
    <source>
        <dbReference type="PROSITE" id="PS50067"/>
    </source>
</evidence>
<sequence length="641" mass="72311">MGRTSTGGVMLAKDQTRRAIEKMEEQRLARRRLIQERKAERAEEEQRNLALGNPGDVDFIGLVSKWREENGISDSNSPRLAEVDHSMSTNHPKICICVRKRPVSDKERRKLDHDSVTCVPERQLVCIHQAKFRVDGITKYCDHNSFCFDYTFNEHSSTEDLYQRTTMPLVDFILSGKGGRATVFAYGQTGSGKTYTMNGIQKMVVEDLFMLMEGADDEAEDECVCLSKTRVTVSFFELYGGRVQDLLNNRNKLKILEDGRGEVVVSGLEEFEAHDAGQLLDLMDKGNSFRTTHATEANDTSSRSHAVCQIHLRSSKSDRLFGKLSLVDLAGSERGSDTKSNNRQRRTESADINKSLLTLKECIRALDTSSKNGNSSTHVPYRGSKLTMVLKDCFTSDLAKTTMIATVSPGSSSADHTINTLRYAHRIKEKKVISSPKPTRSKVRSVSPLRTTSNSENRNRQVTRTPPLKNTRKELSPYRSGNKPSKSPQRKRLQSPTRRTQTKSPLRQITPAAGATRRTKIPSLSPRSPRKEVTTPPIMPDEVAYTKTVENLYEEEEKLLNLHMTILRDDAELIQEEVALLNKAQSGGDDYDIDSYVIRLEEIIAHKEKCVGQLKEKLDSFRECLRKEELLSRNLKSSATF</sequence>
<dbReference type="InterPro" id="IPR027417">
    <property type="entry name" value="P-loop_NTPase"/>
</dbReference>
<feature type="region of interest" description="Disordered" evidence="8">
    <location>
        <begin position="429"/>
        <end position="537"/>
    </location>
</feature>
<evidence type="ECO:0000256" key="4">
    <source>
        <dbReference type="ARBA" id="ARBA00023175"/>
    </source>
</evidence>
<feature type="compositionally biased region" description="Polar residues" evidence="8">
    <location>
        <begin position="494"/>
        <end position="507"/>
    </location>
</feature>
<dbReference type="GO" id="GO:0007019">
    <property type="term" value="P:microtubule depolymerization"/>
    <property type="evidence" value="ECO:0007669"/>
    <property type="project" value="TreeGrafter"/>
</dbReference>
<keyword evidence="3 6" id="KW-0067">ATP-binding</keyword>
<feature type="domain" description="Kinesin motor" evidence="9">
    <location>
        <begin position="93"/>
        <end position="430"/>
    </location>
</feature>
<evidence type="ECO:0000256" key="1">
    <source>
        <dbReference type="ARBA" id="ARBA00022701"/>
    </source>
</evidence>
<protein>
    <recommendedName>
        <fullName evidence="7">Kinesin-like protein</fullName>
    </recommendedName>
</protein>
<dbReference type="GO" id="GO:0005874">
    <property type="term" value="C:microtubule"/>
    <property type="evidence" value="ECO:0007669"/>
    <property type="project" value="UniProtKB-KW"/>
</dbReference>
<feature type="region of interest" description="Disordered" evidence="8">
    <location>
        <begin position="332"/>
        <end position="351"/>
    </location>
</feature>
<dbReference type="PROSITE" id="PS50067">
    <property type="entry name" value="KINESIN_MOTOR_2"/>
    <property type="match status" value="1"/>
</dbReference>
<feature type="binding site" evidence="6">
    <location>
        <begin position="187"/>
        <end position="194"/>
    </location>
    <ligand>
        <name>ATP</name>
        <dbReference type="ChEBI" id="CHEBI:30616"/>
    </ligand>
</feature>
<dbReference type="FunFam" id="3.40.850.10:FF:000012">
    <property type="entry name" value="Kinesin-like protein"/>
    <property type="match status" value="1"/>
</dbReference>
<keyword evidence="2 6" id="KW-0547">Nucleotide-binding</keyword>
<keyword evidence="4 6" id="KW-0505">Motor protein</keyword>
<proteinExistence type="inferred from homology"/>
<dbReference type="SUPFAM" id="SSF52540">
    <property type="entry name" value="P-loop containing nucleoside triphosphate hydrolases"/>
    <property type="match status" value="1"/>
</dbReference>
<dbReference type="GO" id="GO:0007018">
    <property type="term" value="P:microtubule-based movement"/>
    <property type="evidence" value="ECO:0007669"/>
    <property type="project" value="InterPro"/>
</dbReference>
<dbReference type="GO" id="GO:0008017">
    <property type="term" value="F:microtubule binding"/>
    <property type="evidence" value="ECO:0007669"/>
    <property type="project" value="InterPro"/>
</dbReference>
<name>A0A7S2KAC4_9STRA</name>
<keyword evidence="1 7" id="KW-0493">Microtubule</keyword>
<comment type="similarity">
    <text evidence="5">Belongs to the TRAFAC class myosin-kinesin ATPase superfamily. Kinesin family. KIN-13 subfamily.</text>
</comment>
<dbReference type="InterPro" id="IPR001752">
    <property type="entry name" value="Kinesin_motor_dom"/>
</dbReference>
<dbReference type="Gene3D" id="3.40.850.10">
    <property type="entry name" value="Kinesin motor domain"/>
    <property type="match status" value="1"/>
</dbReference>
<gene>
    <name evidence="10" type="ORF">LDAN0321_LOCUS7387</name>
</gene>
<dbReference type="AlphaFoldDB" id="A0A7S2KAC4"/>
<dbReference type="InterPro" id="IPR019821">
    <property type="entry name" value="Kinesin_motor_CS"/>
</dbReference>